<proteinExistence type="predicted"/>
<dbReference type="Proteomes" id="UP000595038">
    <property type="component" value="Chromosome"/>
</dbReference>
<evidence type="ECO:0000313" key="1">
    <source>
        <dbReference type="EMBL" id="QPR71089.1"/>
    </source>
</evidence>
<dbReference type="AlphaFoldDB" id="A0AB37GMA6"/>
<dbReference type="RefSeq" id="WP_095264062.1">
    <property type="nucleotide sequence ID" value="NZ_CP065647.1"/>
</dbReference>
<evidence type="ECO:0000313" key="2">
    <source>
        <dbReference type="Proteomes" id="UP000595038"/>
    </source>
</evidence>
<organism evidence="1 2">
    <name type="scientific">Bacillus licheniformis</name>
    <dbReference type="NCBI Taxonomy" id="1402"/>
    <lineage>
        <taxon>Bacteria</taxon>
        <taxon>Bacillati</taxon>
        <taxon>Bacillota</taxon>
        <taxon>Bacilli</taxon>
        <taxon>Bacillales</taxon>
        <taxon>Bacillaceae</taxon>
        <taxon>Bacillus</taxon>
    </lineage>
</organism>
<reference evidence="1 2" key="1">
    <citation type="submission" date="2020-12" db="EMBL/GenBank/DDBJ databases">
        <title>FDA dAtabase for Regulatory Grade micrObial Sequences (FDA-ARGOS): Supporting development and validation of Infectious Disease Dx tests.</title>
        <authorList>
            <person name="Nelson B."/>
            <person name="Plummer A."/>
            <person name="Tallon L."/>
            <person name="Sadzewicz L."/>
            <person name="Zhao X."/>
            <person name="Boylan J."/>
            <person name="Ott S."/>
            <person name="Bowen H."/>
            <person name="Vavikolanu K."/>
            <person name="Mehta A."/>
            <person name="Aluvathingal J."/>
            <person name="Nadendla S."/>
            <person name="Myers T."/>
            <person name="Yan Y."/>
            <person name="Sichtig H."/>
        </authorList>
    </citation>
    <scope>NUCLEOTIDE SEQUENCE [LARGE SCALE GENOMIC DNA]</scope>
    <source>
        <strain evidence="1 2">FDAARGOS_923</strain>
    </source>
</reference>
<gene>
    <name evidence="1" type="ORF">I6G80_14675</name>
</gene>
<accession>A0AB37GMA6</accession>
<name>A0AB37GMA6_BACLI</name>
<sequence>MNLHNNLFHETREQIKSYLLTPESCDMVKEWGMQEQVLDELTEGYFEFKKEHCGSINEYITWCVETPYYH</sequence>
<dbReference type="EMBL" id="CP065647">
    <property type="protein sequence ID" value="QPR71089.1"/>
    <property type="molecule type" value="Genomic_DNA"/>
</dbReference>
<protein>
    <submittedName>
        <fullName evidence="1">Uncharacterized protein</fullName>
    </submittedName>
</protein>